<feature type="region of interest" description="Disordered" evidence="1">
    <location>
        <begin position="131"/>
        <end position="384"/>
    </location>
</feature>
<feature type="compositionally biased region" description="Polar residues" evidence="1">
    <location>
        <begin position="152"/>
        <end position="162"/>
    </location>
</feature>
<dbReference type="Proteomes" id="UP000297777">
    <property type="component" value="Unassembled WGS sequence"/>
</dbReference>
<sequence>MRLRSGLDKSSERDSRNQPAQAASLGMEEHRFTDFGSNGADVGSSRQSGSPSGPDTRNCDTSNRQQAQGIVLSSQNEEYQETPMALSHHTQRPCSAPPSFYDLSLYPEAFIPALYPTTSASYLQPYTTTIASQPQPQLQPQPQHNYPPYMPSQISAPQPDSIYTSASPAYPYPPPPPAPTPPPPPPHFHRFYPSQGYPQAHLPYHQAQNQTHLPLTQPQAQTQHVPSIRPDFQPLLTSQTQLQTQRPHDQSQEGPWSPLSAHESRKRRASGALSTAELGVPDADVNWGYKDKMGQELDSLEMQSRRMRRRDERGEGSARGNVPGSSRRSRRRLNNGDVGNGRAGRRQGGRDEDESENENEVEYEARIARGEEEERDRGNGHAFS</sequence>
<evidence type="ECO:0000313" key="3">
    <source>
        <dbReference type="Proteomes" id="UP000297777"/>
    </source>
</evidence>
<proteinExistence type="predicted"/>
<name>A0A4Z1EVS2_9HELO</name>
<dbReference type="OrthoDB" id="3560689at2759"/>
<accession>A0A4Z1EVS2</accession>
<feature type="compositionally biased region" description="Basic and acidic residues" evidence="1">
    <location>
        <begin position="1"/>
        <end position="16"/>
    </location>
</feature>
<keyword evidence="3" id="KW-1185">Reference proteome</keyword>
<feature type="compositionally biased region" description="Pro residues" evidence="1">
    <location>
        <begin position="170"/>
        <end position="186"/>
    </location>
</feature>
<protein>
    <submittedName>
        <fullName evidence="2">Uncharacterized protein</fullName>
    </submittedName>
</protein>
<organism evidence="2 3">
    <name type="scientific">Botrytis tulipae</name>
    <dbReference type="NCBI Taxonomy" id="87230"/>
    <lineage>
        <taxon>Eukaryota</taxon>
        <taxon>Fungi</taxon>
        <taxon>Dikarya</taxon>
        <taxon>Ascomycota</taxon>
        <taxon>Pezizomycotina</taxon>
        <taxon>Leotiomycetes</taxon>
        <taxon>Helotiales</taxon>
        <taxon>Sclerotiniaceae</taxon>
        <taxon>Botrytis</taxon>
    </lineage>
</organism>
<feature type="compositionally biased region" description="Acidic residues" evidence="1">
    <location>
        <begin position="351"/>
        <end position="362"/>
    </location>
</feature>
<feature type="compositionally biased region" description="Polar residues" evidence="1">
    <location>
        <begin position="59"/>
        <end position="77"/>
    </location>
</feature>
<comment type="caution">
    <text evidence="2">The sequence shown here is derived from an EMBL/GenBank/DDBJ whole genome shotgun (WGS) entry which is preliminary data.</text>
</comment>
<feature type="compositionally biased region" description="Basic and acidic residues" evidence="1">
    <location>
        <begin position="363"/>
        <end position="384"/>
    </location>
</feature>
<feature type="compositionally biased region" description="Low complexity" evidence="1">
    <location>
        <begin position="133"/>
        <end position="147"/>
    </location>
</feature>
<feature type="compositionally biased region" description="Low complexity" evidence="1">
    <location>
        <begin position="43"/>
        <end position="54"/>
    </location>
</feature>
<dbReference type="AlphaFoldDB" id="A0A4Z1EVS2"/>
<evidence type="ECO:0000313" key="2">
    <source>
        <dbReference type="EMBL" id="TGO15012.1"/>
    </source>
</evidence>
<feature type="compositionally biased region" description="Low complexity" evidence="1">
    <location>
        <begin position="233"/>
        <end position="245"/>
    </location>
</feature>
<reference evidence="2 3" key="1">
    <citation type="submission" date="2017-12" db="EMBL/GenBank/DDBJ databases">
        <title>Comparative genomics of Botrytis spp.</title>
        <authorList>
            <person name="Valero-Jimenez C.A."/>
            <person name="Tapia P."/>
            <person name="Veloso J."/>
            <person name="Silva-Moreno E."/>
            <person name="Staats M."/>
            <person name="Valdes J.H."/>
            <person name="Van Kan J.A.L."/>
        </authorList>
    </citation>
    <scope>NUCLEOTIDE SEQUENCE [LARGE SCALE GENOMIC DNA]</scope>
    <source>
        <strain evidence="2 3">Bt9001</strain>
    </source>
</reference>
<gene>
    <name evidence="2" type="ORF">BTUL_0045g00220</name>
</gene>
<dbReference type="EMBL" id="PQXH01000045">
    <property type="protein sequence ID" value="TGO15012.1"/>
    <property type="molecule type" value="Genomic_DNA"/>
</dbReference>
<evidence type="ECO:0000256" key="1">
    <source>
        <dbReference type="SAM" id="MobiDB-lite"/>
    </source>
</evidence>
<feature type="compositionally biased region" description="Polar residues" evidence="1">
    <location>
        <begin position="206"/>
        <end position="225"/>
    </location>
</feature>
<feature type="region of interest" description="Disordered" evidence="1">
    <location>
        <begin position="1"/>
        <end position="94"/>
    </location>
</feature>